<dbReference type="EMBL" id="HACA01016131">
    <property type="protein sequence ID" value="CDW33492.1"/>
    <property type="molecule type" value="Transcribed_RNA"/>
</dbReference>
<protein>
    <submittedName>
        <fullName evidence="1">Uncharacterized protein</fullName>
    </submittedName>
</protein>
<dbReference type="AlphaFoldDB" id="A0A0K2U6E8"/>
<sequence length="51" mass="5968">MFLGRHLPHRFHQEALPQFCDVGQEQPTSYEFLVQLNCCLTFSLILSRTSQ</sequence>
<proteinExistence type="predicted"/>
<reference evidence="1" key="1">
    <citation type="submission" date="2014-05" db="EMBL/GenBank/DDBJ databases">
        <authorList>
            <person name="Chronopoulou M."/>
        </authorList>
    </citation>
    <scope>NUCLEOTIDE SEQUENCE</scope>
    <source>
        <tissue evidence="1">Whole organism</tissue>
    </source>
</reference>
<accession>A0A0K2U6E8</accession>
<name>A0A0K2U6E8_LEPSM</name>
<evidence type="ECO:0000313" key="1">
    <source>
        <dbReference type="EMBL" id="CDW33492.1"/>
    </source>
</evidence>
<organism evidence="1">
    <name type="scientific">Lepeophtheirus salmonis</name>
    <name type="common">Salmon louse</name>
    <name type="synonym">Caligus salmonis</name>
    <dbReference type="NCBI Taxonomy" id="72036"/>
    <lineage>
        <taxon>Eukaryota</taxon>
        <taxon>Metazoa</taxon>
        <taxon>Ecdysozoa</taxon>
        <taxon>Arthropoda</taxon>
        <taxon>Crustacea</taxon>
        <taxon>Multicrustacea</taxon>
        <taxon>Hexanauplia</taxon>
        <taxon>Copepoda</taxon>
        <taxon>Siphonostomatoida</taxon>
        <taxon>Caligidae</taxon>
        <taxon>Lepeophtheirus</taxon>
    </lineage>
</organism>